<evidence type="ECO:0000256" key="1">
    <source>
        <dbReference type="ARBA" id="ARBA00006326"/>
    </source>
</evidence>
<organism evidence="3 4">
    <name type="scientific">Gnathostoma spinigerum</name>
    <dbReference type="NCBI Taxonomy" id="75299"/>
    <lineage>
        <taxon>Eukaryota</taxon>
        <taxon>Metazoa</taxon>
        <taxon>Ecdysozoa</taxon>
        <taxon>Nematoda</taxon>
        <taxon>Chromadorea</taxon>
        <taxon>Rhabditida</taxon>
        <taxon>Spirurina</taxon>
        <taxon>Gnathostomatomorpha</taxon>
        <taxon>Gnathostomatoidea</taxon>
        <taxon>Gnathostomatidae</taxon>
        <taxon>Gnathostoma</taxon>
    </lineage>
</organism>
<comment type="caution">
    <text evidence="3">The sequence shown here is derived from an EMBL/GenBank/DDBJ whole genome shotgun (WGS) entry which is preliminary data.</text>
</comment>
<keyword evidence="4" id="KW-1185">Reference proteome</keyword>
<gene>
    <name evidence="3" type="ORF">AB6A40_005787</name>
</gene>
<dbReference type="InterPro" id="IPR038322">
    <property type="entry name" value="Pex19_C_sf"/>
</dbReference>
<accession>A0ABD6EQ00</accession>
<comment type="similarity">
    <text evidence="1">Belongs to the peroxin-19 family.</text>
</comment>
<evidence type="ECO:0000313" key="4">
    <source>
        <dbReference type="Proteomes" id="UP001608902"/>
    </source>
</evidence>
<dbReference type="InterPro" id="IPR006708">
    <property type="entry name" value="Pex19"/>
</dbReference>
<evidence type="ECO:0000256" key="2">
    <source>
        <dbReference type="ARBA" id="ARBA00029688"/>
    </source>
</evidence>
<dbReference type="Proteomes" id="UP001608902">
    <property type="component" value="Unassembled WGS sequence"/>
</dbReference>
<protein>
    <recommendedName>
        <fullName evidence="2">Peroxin-19</fullName>
    </recommendedName>
</protein>
<dbReference type="Gene3D" id="1.20.120.900">
    <property type="entry name" value="Pex19, mPTS binding domain"/>
    <property type="match status" value="1"/>
</dbReference>
<sequence>MSEDKDKKGDDKELAALLDTALADFGRTKNTDDELDLAMEDMDRQAMEKASLNFDNLIKDINDKCSKASVSNKNVEFKSESERKAAETFQNMIKALIEAGEKNFNEKSASGVSGSSAADVGLHEYLERMKELSNKNPSEMLDESNEESVMQFIQSFFAKDFMYPSIKQLYEKFPSYMSDHPELDSETRVRYEKQIEVLKRMCAEYEKEDEFDLAENKLKFQRISDMMLELHSYGYPPEELVGGAPEGWSLDPMSGLPQVDDVSKAAESCCVM</sequence>
<dbReference type="Pfam" id="PF04614">
    <property type="entry name" value="Pex19"/>
    <property type="match status" value="1"/>
</dbReference>
<dbReference type="AlphaFoldDB" id="A0ABD6EQ00"/>
<name>A0ABD6EQ00_9BILA</name>
<dbReference type="PANTHER" id="PTHR12774">
    <property type="entry name" value="PEROXISOMAL BIOGENESIS FACTOR 19"/>
    <property type="match status" value="1"/>
</dbReference>
<evidence type="ECO:0000313" key="3">
    <source>
        <dbReference type="EMBL" id="MFH4979078.1"/>
    </source>
</evidence>
<dbReference type="EMBL" id="JBGFUD010003821">
    <property type="protein sequence ID" value="MFH4979078.1"/>
    <property type="molecule type" value="Genomic_DNA"/>
</dbReference>
<dbReference type="PANTHER" id="PTHR12774:SF2">
    <property type="entry name" value="PEROXISOMAL BIOGENESIS FACTOR 19"/>
    <property type="match status" value="1"/>
</dbReference>
<reference evidence="3 4" key="1">
    <citation type="submission" date="2024-08" db="EMBL/GenBank/DDBJ databases">
        <title>Gnathostoma spinigerum genome.</title>
        <authorList>
            <person name="Gonzalez-Bertolin B."/>
            <person name="Monzon S."/>
            <person name="Zaballos A."/>
            <person name="Jimenez P."/>
            <person name="Dekumyoy P."/>
            <person name="Varona S."/>
            <person name="Cuesta I."/>
            <person name="Sumanam S."/>
            <person name="Adisakwattana P."/>
            <person name="Gasser R.B."/>
            <person name="Hernandez-Gonzalez A."/>
            <person name="Young N.D."/>
            <person name="Perteguer M.J."/>
        </authorList>
    </citation>
    <scope>NUCLEOTIDE SEQUENCE [LARGE SCALE GENOMIC DNA]</scope>
    <source>
        <strain evidence="3">AL3</strain>
        <tissue evidence="3">Liver</tissue>
    </source>
</reference>
<proteinExistence type="inferred from homology"/>